<name>A0A922ITS2_SCHHA</name>
<dbReference type="InterPro" id="IPR017970">
    <property type="entry name" value="Homeobox_CS"/>
</dbReference>
<feature type="region of interest" description="Disordered" evidence="12">
    <location>
        <begin position="335"/>
        <end position="410"/>
    </location>
</feature>
<accession>A0A922ITS2</accession>
<keyword evidence="8" id="KW-0804">Transcription</keyword>
<gene>
    <name evidence="15" type="ORF">MS3_00006963</name>
</gene>
<dbReference type="FunFam" id="1.10.10.60:FF:000679">
    <property type="entry name" value="Homeobox protein aristaless"/>
    <property type="match status" value="1"/>
</dbReference>
<dbReference type="InterPro" id="IPR036388">
    <property type="entry name" value="WH-like_DNA-bd_sf"/>
</dbReference>
<dbReference type="PRINTS" id="PR00027">
    <property type="entry name" value="PAIREDBOX"/>
</dbReference>
<dbReference type="Pfam" id="PF00046">
    <property type="entry name" value="Homeodomain"/>
    <property type="match status" value="1"/>
</dbReference>
<dbReference type="InterPro" id="IPR001356">
    <property type="entry name" value="HD"/>
</dbReference>
<dbReference type="EMBL" id="AMPZ03000004">
    <property type="protein sequence ID" value="KAH9585839.1"/>
    <property type="molecule type" value="Genomic_DNA"/>
</dbReference>
<keyword evidence="16" id="KW-1185">Reference proteome</keyword>
<organism evidence="15 16">
    <name type="scientific">Schistosoma haematobium</name>
    <name type="common">Blood fluke</name>
    <dbReference type="NCBI Taxonomy" id="6185"/>
    <lineage>
        <taxon>Eukaryota</taxon>
        <taxon>Metazoa</taxon>
        <taxon>Spiralia</taxon>
        <taxon>Lophotrochozoa</taxon>
        <taxon>Platyhelminthes</taxon>
        <taxon>Trematoda</taxon>
        <taxon>Digenea</taxon>
        <taxon>Strigeidida</taxon>
        <taxon>Schistosomatoidea</taxon>
        <taxon>Schistosomatidae</taxon>
        <taxon>Schistosoma</taxon>
    </lineage>
</organism>
<evidence type="ECO:0000256" key="4">
    <source>
        <dbReference type="ARBA" id="ARBA00022724"/>
    </source>
</evidence>
<evidence type="ECO:0000256" key="2">
    <source>
        <dbReference type="ARBA" id="ARBA00005733"/>
    </source>
</evidence>
<dbReference type="RefSeq" id="XP_035590132.2">
    <property type="nucleotide sequence ID" value="XM_035734041.2"/>
</dbReference>
<evidence type="ECO:0000256" key="3">
    <source>
        <dbReference type="ARBA" id="ARBA00022473"/>
    </source>
</evidence>
<keyword evidence="4" id="KW-0563">Paired box</keyword>
<dbReference type="Proteomes" id="UP000471633">
    <property type="component" value="Unassembled WGS sequence"/>
</dbReference>
<dbReference type="Gene3D" id="1.10.10.60">
    <property type="entry name" value="Homeodomain-like"/>
    <property type="match status" value="1"/>
</dbReference>
<dbReference type="GO" id="GO:0000978">
    <property type="term" value="F:RNA polymerase II cis-regulatory region sequence-specific DNA binding"/>
    <property type="evidence" value="ECO:0007669"/>
    <property type="project" value="TreeGrafter"/>
</dbReference>
<dbReference type="Gene3D" id="1.10.10.10">
    <property type="entry name" value="Winged helix-like DNA-binding domain superfamily/Winged helix DNA-binding domain"/>
    <property type="match status" value="1"/>
</dbReference>
<dbReference type="KEGG" id="shx:MS3_00006963"/>
<dbReference type="SMART" id="SM00351">
    <property type="entry name" value="PAX"/>
    <property type="match status" value="1"/>
</dbReference>
<dbReference type="SUPFAM" id="SSF46689">
    <property type="entry name" value="Homeodomain-like"/>
    <property type="match status" value="2"/>
</dbReference>
<feature type="DNA-binding region" description="Homeobox" evidence="10">
    <location>
        <begin position="730"/>
        <end position="789"/>
    </location>
</feature>
<reference evidence="15" key="2">
    <citation type="journal article" date="2019" name="Gigascience">
        <title>High-quality Schistosoma haematobium genome achieved by single-molecule and long-range sequencing.</title>
        <authorList>
            <person name="Stroehlein A.J."/>
            <person name="Korhonen P.K."/>
            <person name="Chong T.M."/>
            <person name="Lim Y.L."/>
            <person name="Chan K.G."/>
            <person name="Webster B."/>
            <person name="Rollinson D."/>
            <person name="Brindley P.J."/>
            <person name="Gasser R.B."/>
            <person name="Young N.D."/>
        </authorList>
    </citation>
    <scope>NUCLEOTIDE SEQUENCE</scope>
</reference>
<dbReference type="GO" id="GO:0005634">
    <property type="term" value="C:nucleus"/>
    <property type="evidence" value="ECO:0007669"/>
    <property type="project" value="UniProtKB-SubCell"/>
</dbReference>
<dbReference type="CDD" id="cd00086">
    <property type="entry name" value="homeodomain"/>
    <property type="match status" value="1"/>
</dbReference>
<keyword evidence="5" id="KW-0805">Transcription regulation</keyword>
<dbReference type="PROSITE" id="PS00034">
    <property type="entry name" value="PAIRED_1"/>
    <property type="match status" value="1"/>
</dbReference>
<keyword evidence="7 10" id="KW-0371">Homeobox</keyword>
<dbReference type="AlphaFoldDB" id="A0A922ITS2"/>
<sequence>MVFANDLQEISNLSFVLSITCYCDSFTKLFSCESYCPNSYQKMKNIEKYSENCRELPTSSSYINLIESSTNTTLPSSLLTSSSSPLSSSSSQQLPSTSQSIFNLDYTSTAYKEWLQIMKHLHHIDHLKQINDNKNNIQMDLQSSCSPFTSFNKTISDLTRSKNIELLNNKYDPLDSNNLISQYYYYYYYNYYYGLQKSHKFLQSRQHQPDDHNYNTNDEVYKSDGTTETLCVDKQDNSLKHLTPPCCSTSPPILTESIVKNSHLFSSKYPPILFEGQGRVNQLGGMFINGRPLPYETRLKIVELSNNGIRPCDISRQLKVSHGCVSKILQRYSETGSVSPGATGGARKSRNNNQNHPHHHHQSRDQHLRHTTTTTTTSTSLINDSNNRRSRHSNQTHIKLNRSNSKQNNKSTILFKKRMNKSKKGLFSTNFNSIHYVNQLSTRSYNYSTGRKKLQGLTSMNKTLSHQFEMSGQLERQQQQQEAIDLSMHNRSQCIQSETTTPSSITYEPITSHSISCNSSMFHMINKLTTDKTISTTNTIDTTISTNTITNVNINPQKYLKHLNTDLSLKEIGLDLSTSVNDRIPNYLKFSTEDKTTHPTDLMMCSKQTNAKDYSYQSSTDRNLTNPSIVSSTVQCKESIDQLKNSNLHLHSQSTTQSQQDNDLIEHCTDIIQANDQNIRCKTMEEINIQRNCIQQTSPITFNDRYVCSPGSPLSNEDILNDSNVVNFMGRRNRTTFSEKQVEFLESAFKHTHYPDLQLRETLAYQTNLPECKIQVWFSNRRARWRKQINFTCQNTLELVNSPWHTFNKQPKCEVFTSNNDEIQQQAIPLSSISNKHYINEMIYPYAKTSHDPLNNEHLKNTGWNLEKVITTTRTHKVTNCEKLQSSPCSENKILNDYCNVLLKLYQTKQLTSNELKHCSNNLLDPIQWNYSIKSNDYQTSYLSPSKETQQLFHTFEENSKCSLKSGFATQSKSMDYSKTTPNKPSSSTMTENKYTIQKQIDELNNNNNLEISCHLSSSKLYPLKIDHNSDINESIEPDSTMDNQKSP</sequence>
<evidence type="ECO:0000256" key="11">
    <source>
        <dbReference type="RuleBase" id="RU000682"/>
    </source>
</evidence>
<dbReference type="PANTHER" id="PTHR45636">
    <property type="entry name" value="PAIRED BOX PROTEIN PAX-6-RELATED-RELATED"/>
    <property type="match status" value="1"/>
</dbReference>
<evidence type="ECO:0000256" key="5">
    <source>
        <dbReference type="ARBA" id="ARBA00023015"/>
    </source>
</evidence>
<evidence type="ECO:0008006" key="17">
    <source>
        <dbReference type="Google" id="ProtNLM"/>
    </source>
</evidence>
<feature type="domain" description="Paired" evidence="14">
    <location>
        <begin position="276"/>
        <end position="423"/>
    </location>
</feature>
<dbReference type="PROSITE" id="PS50071">
    <property type="entry name" value="HOMEOBOX_2"/>
    <property type="match status" value="1"/>
</dbReference>
<comment type="subcellular location">
    <subcellularLocation>
        <location evidence="1 10 11">Nucleus</location>
    </subcellularLocation>
</comment>
<reference evidence="15" key="3">
    <citation type="submission" date="2021-06" db="EMBL/GenBank/DDBJ databases">
        <title>Chromosome-level genome assembly for S. haematobium.</title>
        <authorList>
            <person name="Stroehlein A.J."/>
        </authorList>
    </citation>
    <scope>NUCLEOTIDE SEQUENCE</scope>
</reference>
<feature type="region of interest" description="Disordered" evidence="12">
    <location>
        <begin position="973"/>
        <end position="992"/>
    </location>
</feature>
<feature type="domain" description="Homeobox" evidence="13">
    <location>
        <begin position="728"/>
        <end position="788"/>
    </location>
</feature>
<proteinExistence type="inferred from homology"/>
<evidence type="ECO:0000256" key="8">
    <source>
        <dbReference type="ARBA" id="ARBA00023163"/>
    </source>
</evidence>
<keyword evidence="9 10" id="KW-0539">Nucleus</keyword>
<comment type="caution">
    <text evidence="15">The sequence shown here is derived from an EMBL/GenBank/DDBJ whole genome shotgun (WGS) entry which is preliminary data.</text>
</comment>
<dbReference type="PROSITE" id="PS51057">
    <property type="entry name" value="PAIRED_2"/>
    <property type="match status" value="1"/>
</dbReference>
<protein>
    <recommendedName>
        <fullName evidence="17">Paired box protein Pax-6</fullName>
    </recommendedName>
</protein>
<dbReference type="GeneID" id="24591515"/>
<evidence type="ECO:0000259" key="14">
    <source>
        <dbReference type="PROSITE" id="PS51057"/>
    </source>
</evidence>
<comment type="similarity">
    <text evidence="2">Belongs to the paired homeobox family.</text>
</comment>
<evidence type="ECO:0000256" key="10">
    <source>
        <dbReference type="PROSITE-ProRule" id="PRU00108"/>
    </source>
</evidence>
<reference evidence="15" key="4">
    <citation type="journal article" date="2022" name="PLoS Pathog.">
        <title>Chromosome-level genome of Schistosoma haematobium underpins genome-wide explorations of molecular variation.</title>
        <authorList>
            <person name="Stroehlein A.J."/>
            <person name="Korhonen P.K."/>
            <person name="Lee V.V."/>
            <person name="Ralph S.A."/>
            <person name="Mentink-Kane M."/>
            <person name="You H."/>
            <person name="McManus D.P."/>
            <person name="Tchuente L.T."/>
            <person name="Stothard J.R."/>
            <person name="Kaur P."/>
            <person name="Dudchenko O."/>
            <person name="Aiden E.L."/>
            <person name="Yang B."/>
            <person name="Yang H."/>
            <person name="Emery A.M."/>
            <person name="Webster B.L."/>
            <person name="Brindley P.J."/>
            <person name="Rollinson D."/>
            <person name="Chang B.C.H."/>
            <person name="Gasser R.B."/>
            <person name="Young N.D."/>
        </authorList>
    </citation>
    <scope>NUCLEOTIDE SEQUENCE</scope>
</reference>
<dbReference type="CTD" id="24591515"/>
<feature type="compositionally biased region" description="Low complexity" evidence="12">
    <location>
        <begin position="371"/>
        <end position="380"/>
    </location>
</feature>
<dbReference type="InterPro" id="IPR001523">
    <property type="entry name" value="Paired_dom"/>
</dbReference>
<dbReference type="Pfam" id="PF00292">
    <property type="entry name" value="PAX"/>
    <property type="match status" value="1"/>
</dbReference>
<evidence type="ECO:0000256" key="9">
    <source>
        <dbReference type="ARBA" id="ARBA00023242"/>
    </source>
</evidence>
<dbReference type="InterPro" id="IPR043565">
    <property type="entry name" value="PAX_fam"/>
</dbReference>
<evidence type="ECO:0000313" key="16">
    <source>
        <dbReference type="Proteomes" id="UP000471633"/>
    </source>
</evidence>
<keyword evidence="6 10" id="KW-0238">DNA-binding</keyword>
<feature type="compositionally biased region" description="Low complexity" evidence="12">
    <location>
        <begin position="978"/>
        <end position="991"/>
    </location>
</feature>
<reference evidence="15" key="1">
    <citation type="journal article" date="2012" name="Nat. Genet.">
        <title>Whole-genome sequence of Schistosoma haematobium.</title>
        <authorList>
            <person name="Young N.D."/>
            <person name="Jex A.R."/>
            <person name="Li B."/>
            <person name="Liu S."/>
            <person name="Yang L."/>
            <person name="Xiong Z."/>
            <person name="Li Y."/>
            <person name="Cantacessi C."/>
            <person name="Hall R.S."/>
            <person name="Xu X."/>
            <person name="Chen F."/>
            <person name="Wu X."/>
            <person name="Zerlotini A."/>
            <person name="Oliveira G."/>
            <person name="Hofmann A."/>
            <person name="Zhang G."/>
            <person name="Fang X."/>
            <person name="Kang Y."/>
            <person name="Campbell B.E."/>
            <person name="Loukas A."/>
            <person name="Ranganathan S."/>
            <person name="Rollinson D."/>
            <person name="Rinaldi G."/>
            <person name="Brindley P.J."/>
            <person name="Yang H."/>
            <person name="Wang J."/>
            <person name="Wang J."/>
            <person name="Gasser R.B."/>
        </authorList>
    </citation>
    <scope>NUCLEOTIDE SEQUENCE</scope>
</reference>
<evidence type="ECO:0000256" key="7">
    <source>
        <dbReference type="ARBA" id="ARBA00023155"/>
    </source>
</evidence>
<dbReference type="InterPro" id="IPR043182">
    <property type="entry name" value="PAIRED_DNA-bd_dom"/>
</dbReference>
<evidence type="ECO:0000256" key="6">
    <source>
        <dbReference type="ARBA" id="ARBA00023125"/>
    </source>
</evidence>
<evidence type="ECO:0000259" key="13">
    <source>
        <dbReference type="PROSITE" id="PS50071"/>
    </source>
</evidence>
<evidence type="ECO:0000313" key="15">
    <source>
        <dbReference type="EMBL" id="KAH9585839.1"/>
    </source>
</evidence>
<evidence type="ECO:0000256" key="12">
    <source>
        <dbReference type="SAM" id="MobiDB-lite"/>
    </source>
</evidence>
<dbReference type="PROSITE" id="PS00027">
    <property type="entry name" value="HOMEOBOX_1"/>
    <property type="match status" value="1"/>
</dbReference>
<feature type="compositionally biased region" description="Polar residues" evidence="12">
    <location>
        <begin position="395"/>
        <end position="410"/>
    </location>
</feature>
<dbReference type="InterPro" id="IPR009057">
    <property type="entry name" value="Homeodomain-like_sf"/>
</dbReference>
<dbReference type="GO" id="GO:0000981">
    <property type="term" value="F:DNA-binding transcription factor activity, RNA polymerase II-specific"/>
    <property type="evidence" value="ECO:0007669"/>
    <property type="project" value="InterPro"/>
</dbReference>
<keyword evidence="3" id="KW-0217">Developmental protein</keyword>
<dbReference type="SMART" id="SM00389">
    <property type="entry name" value="HOX"/>
    <property type="match status" value="1"/>
</dbReference>
<evidence type="ECO:0000256" key="1">
    <source>
        <dbReference type="ARBA" id="ARBA00004123"/>
    </source>
</evidence>